<feature type="compositionally biased region" description="Polar residues" evidence="1">
    <location>
        <begin position="26"/>
        <end position="44"/>
    </location>
</feature>
<dbReference type="AlphaFoldDB" id="A0A9N7VIR1"/>
<organism evidence="2 3">
    <name type="scientific">Pleuronectes platessa</name>
    <name type="common">European plaice</name>
    <dbReference type="NCBI Taxonomy" id="8262"/>
    <lineage>
        <taxon>Eukaryota</taxon>
        <taxon>Metazoa</taxon>
        <taxon>Chordata</taxon>
        <taxon>Craniata</taxon>
        <taxon>Vertebrata</taxon>
        <taxon>Euteleostomi</taxon>
        <taxon>Actinopterygii</taxon>
        <taxon>Neopterygii</taxon>
        <taxon>Teleostei</taxon>
        <taxon>Neoteleostei</taxon>
        <taxon>Acanthomorphata</taxon>
        <taxon>Carangaria</taxon>
        <taxon>Pleuronectiformes</taxon>
        <taxon>Pleuronectoidei</taxon>
        <taxon>Pleuronectidae</taxon>
        <taxon>Pleuronectes</taxon>
    </lineage>
</organism>
<evidence type="ECO:0000313" key="2">
    <source>
        <dbReference type="EMBL" id="CAB1450829.1"/>
    </source>
</evidence>
<protein>
    <submittedName>
        <fullName evidence="2">Uncharacterized protein</fullName>
    </submittedName>
</protein>
<comment type="caution">
    <text evidence="2">The sequence shown here is derived from an EMBL/GenBank/DDBJ whole genome shotgun (WGS) entry which is preliminary data.</text>
</comment>
<accession>A0A9N7VIR1</accession>
<proteinExistence type="predicted"/>
<name>A0A9N7VIR1_PLEPL</name>
<feature type="region of interest" description="Disordered" evidence="1">
    <location>
        <begin position="25"/>
        <end position="87"/>
    </location>
</feature>
<feature type="compositionally biased region" description="Basic and acidic residues" evidence="1">
    <location>
        <begin position="45"/>
        <end position="56"/>
    </location>
</feature>
<keyword evidence="3" id="KW-1185">Reference proteome</keyword>
<evidence type="ECO:0000256" key="1">
    <source>
        <dbReference type="SAM" id="MobiDB-lite"/>
    </source>
</evidence>
<evidence type="ECO:0000313" key="3">
    <source>
        <dbReference type="Proteomes" id="UP001153269"/>
    </source>
</evidence>
<reference evidence="2" key="1">
    <citation type="submission" date="2020-03" db="EMBL/GenBank/DDBJ databases">
        <authorList>
            <person name="Weist P."/>
        </authorList>
    </citation>
    <scope>NUCLEOTIDE SEQUENCE</scope>
</reference>
<dbReference type="EMBL" id="CADEAL010004069">
    <property type="protein sequence ID" value="CAB1450829.1"/>
    <property type="molecule type" value="Genomic_DNA"/>
</dbReference>
<dbReference type="Proteomes" id="UP001153269">
    <property type="component" value="Unassembled WGS sequence"/>
</dbReference>
<gene>
    <name evidence="2" type="ORF">PLEPLA_LOCUS38521</name>
</gene>
<sequence length="111" mass="12158">MSCTFAQALASHWLNLQGASEEPTVSVYQPNNLDTSRASNPRGTNRSEDELSEWRDTNWGQVSFKAPEKLKGSGPGQQEQGDFTALPDGVFGLSRHRTEASLTAFPFQVSV</sequence>